<evidence type="ECO:0000313" key="2">
    <source>
        <dbReference type="EMBL" id="KAK7266699.1"/>
    </source>
</evidence>
<organism evidence="2 3">
    <name type="scientific">Crotalaria pallida</name>
    <name type="common">Smooth rattlebox</name>
    <name type="synonym">Crotalaria striata</name>
    <dbReference type="NCBI Taxonomy" id="3830"/>
    <lineage>
        <taxon>Eukaryota</taxon>
        <taxon>Viridiplantae</taxon>
        <taxon>Streptophyta</taxon>
        <taxon>Embryophyta</taxon>
        <taxon>Tracheophyta</taxon>
        <taxon>Spermatophyta</taxon>
        <taxon>Magnoliopsida</taxon>
        <taxon>eudicotyledons</taxon>
        <taxon>Gunneridae</taxon>
        <taxon>Pentapetalae</taxon>
        <taxon>rosids</taxon>
        <taxon>fabids</taxon>
        <taxon>Fabales</taxon>
        <taxon>Fabaceae</taxon>
        <taxon>Papilionoideae</taxon>
        <taxon>50 kb inversion clade</taxon>
        <taxon>genistoids sensu lato</taxon>
        <taxon>core genistoids</taxon>
        <taxon>Crotalarieae</taxon>
        <taxon>Crotalaria</taxon>
    </lineage>
</organism>
<accession>A0AAN9EZD0</accession>
<gene>
    <name evidence="2" type="ORF">RIF29_19349</name>
</gene>
<reference evidence="2 3" key="1">
    <citation type="submission" date="2024-01" db="EMBL/GenBank/DDBJ databases">
        <title>The genomes of 5 underutilized Papilionoideae crops provide insights into root nodulation and disease resistanc.</title>
        <authorList>
            <person name="Yuan L."/>
        </authorList>
    </citation>
    <scope>NUCLEOTIDE SEQUENCE [LARGE SCALE GENOMIC DNA]</scope>
    <source>
        <strain evidence="2">ZHUSHIDOU_FW_LH</strain>
        <tissue evidence="2">Leaf</tissue>
    </source>
</reference>
<name>A0AAN9EZD0_CROPI</name>
<comment type="caution">
    <text evidence="2">The sequence shown here is derived from an EMBL/GenBank/DDBJ whole genome shotgun (WGS) entry which is preliminary data.</text>
</comment>
<dbReference type="Pfam" id="PF13966">
    <property type="entry name" value="zf-RVT"/>
    <property type="match status" value="1"/>
</dbReference>
<sequence length="213" mass="23200">MTHCSGLTQGMAIIQSVFSSFWRATKGVLPVNKRLHDRGINVDPICPCCGAEVETISHALLQCVEVTRIWFASPLAVHIPIGDDINFDDWIFGMIEKGHKEGLMQARVQDLQHGLLDQNALVSIDAAHKIGIGTGMGLIVTTNDGTFLAAATGLQREIMDPSVAEVVHKARSNNSIADFLANLAFDIYDNVWLDAPYVLHSFFPPADAFAADE</sequence>
<dbReference type="AlphaFoldDB" id="A0AAN9EZD0"/>
<dbReference type="InterPro" id="IPR026960">
    <property type="entry name" value="RVT-Znf"/>
</dbReference>
<feature type="domain" description="Reverse transcriptase zinc-binding" evidence="1">
    <location>
        <begin position="20"/>
        <end position="70"/>
    </location>
</feature>
<evidence type="ECO:0000313" key="3">
    <source>
        <dbReference type="Proteomes" id="UP001372338"/>
    </source>
</evidence>
<dbReference type="Proteomes" id="UP001372338">
    <property type="component" value="Unassembled WGS sequence"/>
</dbReference>
<protein>
    <recommendedName>
        <fullName evidence="1">Reverse transcriptase zinc-binding domain-containing protein</fullName>
    </recommendedName>
</protein>
<keyword evidence="3" id="KW-1185">Reference proteome</keyword>
<dbReference type="EMBL" id="JAYWIO010000004">
    <property type="protein sequence ID" value="KAK7266699.1"/>
    <property type="molecule type" value="Genomic_DNA"/>
</dbReference>
<evidence type="ECO:0000259" key="1">
    <source>
        <dbReference type="Pfam" id="PF13966"/>
    </source>
</evidence>
<proteinExistence type="predicted"/>